<proteinExistence type="predicted"/>
<dbReference type="Pfam" id="PF13477">
    <property type="entry name" value="Glyco_trans_4_2"/>
    <property type="match status" value="1"/>
</dbReference>
<evidence type="ECO:0000313" key="3">
    <source>
        <dbReference type="EMBL" id="UQZ84338.1"/>
    </source>
</evidence>
<dbReference type="PANTHER" id="PTHR12526">
    <property type="entry name" value="GLYCOSYLTRANSFERASE"/>
    <property type="match status" value="1"/>
</dbReference>
<keyword evidence="3" id="KW-0808">Transferase</keyword>
<dbReference type="EC" id="2.4.1.345" evidence="3"/>
<dbReference type="Proteomes" id="UP001057134">
    <property type="component" value="Chromosome"/>
</dbReference>
<organism evidence="3 4">
    <name type="scientific">Paenibacillus konkukensis</name>
    <dbReference type="NCBI Taxonomy" id="2020716"/>
    <lineage>
        <taxon>Bacteria</taxon>
        <taxon>Bacillati</taxon>
        <taxon>Bacillota</taxon>
        <taxon>Bacilli</taxon>
        <taxon>Bacillales</taxon>
        <taxon>Paenibacillaceae</taxon>
        <taxon>Paenibacillus</taxon>
    </lineage>
</organism>
<protein>
    <submittedName>
        <fullName evidence="3">GDP-mannose-dependent alpha-(1-6)-phosphatidylinositol monomannoside mannosyltransferase</fullName>
        <ecNumber evidence="3">2.4.1.345</ecNumber>
    </submittedName>
</protein>
<evidence type="ECO:0000313" key="4">
    <source>
        <dbReference type="Proteomes" id="UP001057134"/>
    </source>
</evidence>
<dbReference type="Pfam" id="PF00534">
    <property type="entry name" value="Glycos_transf_1"/>
    <property type="match status" value="1"/>
</dbReference>
<keyword evidence="3" id="KW-0328">Glycosyltransferase</keyword>
<accession>A0ABY4RQ78</accession>
<dbReference type="InterPro" id="IPR028098">
    <property type="entry name" value="Glyco_trans_4-like_N"/>
</dbReference>
<evidence type="ECO:0000259" key="2">
    <source>
        <dbReference type="Pfam" id="PF13477"/>
    </source>
</evidence>
<dbReference type="Gene3D" id="3.40.50.2000">
    <property type="entry name" value="Glycogen Phosphorylase B"/>
    <property type="match status" value="2"/>
</dbReference>
<keyword evidence="4" id="KW-1185">Reference proteome</keyword>
<reference evidence="3" key="2">
    <citation type="journal article" date="2021" name="J Anim Sci Technol">
        <title>Complete genome sequence of Paenibacillus konkukensis sp. nov. SK3146 as a potential probiotic strain.</title>
        <authorList>
            <person name="Jung H.I."/>
            <person name="Park S."/>
            <person name="Niu K.M."/>
            <person name="Lee S.W."/>
            <person name="Kothari D."/>
            <person name="Yi K.J."/>
            <person name="Kim S.K."/>
        </authorList>
    </citation>
    <scope>NUCLEOTIDE SEQUENCE</scope>
    <source>
        <strain evidence="3">SK3146</strain>
    </source>
</reference>
<feature type="domain" description="Glycosyltransferase subfamily 4-like N-terminal" evidence="2">
    <location>
        <begin position="2"/>
        <end position="136"/>
    </location>
</feature>
<dbReference type="RefSeq" id="WP_249860113.1">
    <property type="nucleotide sequence ID" value="NZ_CP027059.1"/>
</dbReference>
<reference evidence="3" key="1">
    <citation type="submission" date="2018-02" db="EMBL/GenBank/DDBJ databases">
        <authorList>
            <person name="Kim S.-K."/>
            <person name="Jung H.-I."/>
            <person name="Lee S.-W."/>
        </authorList>
    </citation>
    <scope>NUCLEOTIDE SEQUENCE</scope>
    <source>
        <strain evidence="3">SK3146</strain>
    </source>
</reference>
<dbReference type="SUPFAM" id="SSF53756">
    <property type="entry name" value="UDP-Glycosyltransferase/glycogen phosphorylase"/>
    <property type="match status" value="1"/>
</dbReference>
<dbReference type="EMBL" id="CP027059">
    <property type="protein sequence ID" value="UQZ84338.1"/>
    <property type="molecule type" value="Genomic_DNA"/>
</dbReference>
<dbReference type="InterPro" id="IPR001296">
    <property type="entry name" value="Glyco_trans_1"/>
</dbReference>
<sequence length="367" mass="41868">MRILFLSAGNSVHTVRWVNALSERGHEVHLIYNNDHVPLSDKVNDQVIQHKLKRKGVLAYYLNARELSQLCKNIRPEIINVHYASGYGTLARVANLNPIILSVWGSDVYDFPYESKIKMSVLRKNIRHAHIIASTSYSMAKQVERLMDAKINVTITPFGVDTNIFKPMKRIKENFTFGVVKTLLPKYGISYIIKGFKILLNRIQDEKLPYSPILEIYGKGSMEKELKHLCDDLMISDKVFFRGYIPNKEIHLAINKMDVFCLGSVNDSESFGVAAVEAMACEVPVIATDVSGFKEVVVDGETGFLIPRKDEKIIAEKMYELMIDDNLRRTFGGNGRKRVLSLYDWKSNVDLMEELYKRHCKSSISLV</sequence>
<gene>
    <name evidence="3" type="primary">pimB_2</name>
    <name evidence="3" type="ORF">SK3146_03584</name>
</gene>
<dbReference type="PANTHER" id="PTHR12526:SF638">
    <property type="entry name" value="SPORE COAT PROTEIN SA"/>
    <property type="match status" value="1"/>
</dbReference>
<dbReference type="GO" id="GO:0043750">
    <property type="term" value="F:phosphatidylinositol alpha-mannosyltransferase activity"/>
    <property type="evidence" value="ECO:0007669"/>
    <property type="project" value="UniProtKB-EC"/>
</dbReference>
<evidence type="ECO:0000259" key="1">
    <source>
        <dbReference type="Pfam" id="PF00534"/>
    </source>
</evidence>
<name>A0ABY4RQ78_9BACL</name>
<feature type="domain" description="Glycosyl transferase family 1" evidence="1">
    <location>
        <begin position="164"/>
        <end position="338"/>
    </location>
</feature>